<dbReference type="VEuPathDB" id="FungiDB:AB675_9647"/>
<feature type="domain" description="Heterokaryon incompatibility" evidence="1">
    <location>
        <begin position="29"/>
        <end position="163"/>
    </location>
</feature>
<keyword evidence="3" id="KW-1185">Reference proteome</keyword>
<comment type="caution">
    <text evidence="2">The sequence shown here is derived from an EMBL/GenBank/DDBJ whole genome shotgun (WGS) entry which is preliminary data.</text>
</comment>
<dbReference type="AlphaFoldDB" id="A0A0N1HWV3"/>
<proteinExistence type="predicted"/>
<accession>A0A0N1HWV3</accession>
<dbReference type="PANTHER" id="PTHR33112">
    <property type="entry name" value="DOMAIN PROTEIN, PUTATIVE-RELATED"/>
    <property type="match status" value="1"/>
</dbReference>
<name>A0A0N1HWV3_9EURO</name>
<sequence>MATDALLPVKLLDVTTRQIVQYPGTGCEYTALSYVWGKVGHERFAQGDKVKTLAKTLEDAITLTGKLGKRYIWIDSICINQNDPEDVADQVDRMWSIYRGAWLTIIALSGASADAVSSSSDNRSIPIQIRFKVQDKTVVSLFPTLSTQIWTSSWVQRAWTLQEGLLSARCLYVTAQQMYFDCASMQCSESLEETRSWAHNLTPASNPTQEGFVTWMLRQAGAGALRIPLDWPSRRLEYWGTKLNLYSCRDMTYQTDAIRAFSGILQRLLTIYPKGFFWGLPYEDFDWALTWAASATVSRREGFPSWSWAGWKGVVFFGQPLDVTQTRRTPTWLQISRFEAGNLVPVYTSVPADPTNHSGDRIVILNDPVHSTWEGPLEDTRTEPAVLQNAEEKGFLSVTAVCLHFAPDFSNPQTRTYAQGQLQRFAFKVDNTSCLIRIYSMDDQVSGSWIDEEWECEASDTKHTFVLLARDHVTVSSCISSCGLNGLDRARRSELQYSNCWCR</sequence>
<dbReference type="EMBL" id="LFJN01000007">
    <property type="protein sequence ID" value="KPI42245.1"/>
    <property type="molecule type" value="Genomic_DNA"/>
</dbReference>
<evidence type="ECO:0000259" key="1">
    <source>
        <dbReference type="Pfam" id="PF06985"/>
    </source>
</evidence>
<dbReference type="Pfam" id="PF06985">
    <property type="entry name" value="HET"/>
    <property type="match status" value="1"/>
</dbReference>
<dbReference type="Proteomes" id="UP000038010">
    <property type="component" value="Unassembled WGS sequence"/>
</dbReference>
<dbReference type="GeneID" id="28742080"/>
<dbReference type="PANTHER" id="PTHR33112:SF12">
    <property type="entry name" value="HETEROKARYON INCOMPATIBILITY DOMAIN-CONTAINING PROTEIN"/>
    <property type="match status" value="1"/>
</dbReference>
<protein>
    <recommendedName>
        <fullName evidence="1">Heterokaryon incompatibility domain-containing protein</fullName>
    </recommendedName>
</protein>
<dbReference type="OrthoDB" id="4159223at2759"/>
<evidence type="ECO:0000313" key="3">
    <source>
        <dbReference type="Proteomes" id="UP000038010"/>
    </source>
</evidence>
<evidence type="ECO:0000313" key="2">
    <source>
        <dbReference type="EMBL" id="KPI42245.1"/>
    </source>
</evidence>
<gene>
    <name evidence="2" type="ORF">AB675_9647</name>
</gene>
<dbReference type="InterPro" id="IPR010730">
    <property type="entry name" value="HET"/>
</dbReference>
<dbReference type="RefSeq" id="XP_018002208.1">
    <property type="nucleotide sequence ID" value="XM_018150200.1"/>
</dbReference>
<organism evidence="2 3">
    <name type="scientific">Cyphellophora attinorum</name>
    <dbReference type="NCBI Taxonomy" id="1664694"/>
    <lineage>
        <taxon>Eukaryota</taxon>
        <taxon>Fungi</taxon>
        <taxon>Dikarya</taxon>
        <taxon>Ascomycota</taxon>
        <taxon>Pezizomycotina</taxon>
        <taxon>Eurotiomycetes</taxon>
        <taxon>Chaetothyriomycetidae</taxon>
        <taxon>Chaetothyriales</taxon>
        <taxon>Cyphellophoraceae</taxon>
        <taxon>Cyphellophora</taxon>
    </lineage>
</organism>
<dbReference type="STRING" id="1664694.A0A0N1HWV3"/>
<reference evidence="2 3" key="1">
    <citation type="submission" date="2015-06" db="EMBL/GenBank/DDBJ databases">
        <title>Draft genome of the ant-associated black yeast Phialophora attae CBS 131958.</title>
        <authorList>
            <person name="Moreno L.F."/>
            <person name="Stielow B.J."/>
            <person name="de Hoog S."/>
            <person name="Vicente V.A."/>
            <person name="Weiss V.A."/>
            <person name="de Vries M."/>
            <person name="Cruz L.M."/>
            <person name="Souza E.M."/>
        </authorList>
    </citation>
    <scope>NUCLEOTIDE SEQUENCE [LARGE SCALE GENOMIC DNA]</scope>
    <source>
        <strain evidence="2 3">CBS 131958</strain>
    </source>
</reference>